<sequence length="197" mass="22483">MGASLSIEQAQQNLDWFNRTLHERLAALRLLCAQTGCELDDNAMDSLEDALDLTARLIDWTRASWPTHPYLPQHNDDAYWAQSEREGPDAIFSVVLDLATLLGQTIMQGRSEWRWGLDLAPSSLGSQPMLSARRVVLMSPLLGTQRRALVKDLEALVLARYRTPNDPRFRCPLQFDSWVEYVRDGYTGREIDFFKEG</sequence>
<reference evidence="1 2" key="1">
    <citation type="submission" date="2018-03" db="EMBL/GenBank/DDBJ databases">
        <title>Genome sequencing of Ottowia sp.</title>
        <authorList>
            <person name="Kim S.-J."/>
            <person name="Heo J."/>
            <person name="Kwon S.-W."/>
        </authorList>
    </citation>
    <scope>NUCLEOTIDE SEQUENCE [LARGE SCALE GENOMIC DNA]</scope>
    <source>
        <strain evidence="1 2">KADR8-3</strain>
    </source>
</reference>
<dbReference type="AlphaFoldDB" id="A0A2S0MIZ6"/>
<protein>
    <submittedName>
        <fullName evidence="1">Uncharacterized protein</fullName>
    </submittedName>
</protein>
<gene>
    <name evidence="1" type="ORF">C6570_17695</name>
</gene>
<name>A0A2S0MIZ6_9BURK</name>
<evidence type="ECO:0000313" key="2">
    <source>
        <dbReference type="Proteomes" id="UP000239709"/>
    </source>
</evidence>
<keyword evidence="2" id="KW-1185">Reference proteome</keyword>
<dbReference type="EMBL" id="CP027666">
    <property type="protein sequence ID" value="AVO35850.1"/>
    <property type="molecule type" value="Genomic_DNA"/>
</dbReference>
<dbReference type="Proteomes" id="UP000239709">
    <property type="component" value="Chromosome"/>
</dbReference>
<proteinExistence type="predicted"/>
<accession>A0A2S0MIZ6</accession>
<organism evidence="1 2">
    <name type="scientific">Ottowia oryzae</name>
    <dbReference type="NCBI Taxonomy" id="2109914"/>
    <lineage>
        <taxon>Bacteria</taxon>
        <taxon>Pseudomonadati</taxon>
        <taxon>Pseudomonadota</taxon>
        <taxon>Betaproteobacteria</taxon>
        <taxon>Burkholderiales</taxon>
        <taxon>Comamonadaceae</taxon>
        <taxon>Ottowia</taxon>
    </lineage>
</organism>
<evidence type="ECO:0000313" key="1">
    <source>
        <dbReference type="EMBL" id="AVO35850.1"/>
    </source>
</evidence>
<dbReference type="KEGG" id="otk:C6570_17695"/>